<protein>
    <recommendedName>
        <fullName evidence="5">Carboxylic ester hydrolase</fullName>
        <ecNumber evidence="5">3.1.1.-</ecNumber>
    </recommendedName>
</protein>
<dbReference type="Gene3D" id="3.40.50.1820">
    <property type="entry name" value="alpha/beta hydrolase"/>
    <property type="match status" value="1"/>
</dbReference>
<dbReference type="CDD" id="cd00312">
    <property type="entry name" value="Esterase_lipase"/>
    <property type="match status" value="1"/>
</dbReference>
<feature type="chain" id="PRO_5040540424" description="Carboxylic ester hydrolase" evidence="5">
    <location>
        <begin position="17"/>
        <end position="536"/>
    </location>
</feature>
<dbReference type="Proteomes" id="UP001152798">
    <property type="component" value="Chromosome 7"/>
</dbReference>
<dbReference type="InterPro" id="IPR050309">
    <property type="entry name" value="Type-B_Carboxylest/Lipase"/>
</dbReference>
<feature type="signal peptide" evidence="5">
    <location>
        <begin position="1"/>
        <end position="16"/>
    </location>
</feature>
<feature type="domain" description="Carboxylesterase type B" evidence="6">
    <location>
        <begin position="18"/>
        <end position="527"/>
    </location>
</feature>
<evidence type="ECO:0000256" key="5">
    <source>
        <dbReference type="RuleBase" id="RU361235"/>
    </source>
</evidence>
<dbReference type="InterPro" id="IPR029058">
    <property type="entry name" value="AB_hydrolase_fold"/>
</dbReference>
<evidence type="ECO:0000256" key="4">
    <source>
        <dbReference type="ARBA" id="ARBA00023180"/>
    </source>
</evidence>
<dbReference type="GO" id="GO:0052689">
    <property type="term" value="F:carboxylic ester hydrolase activity"/>
    <property type="evidence" value="ECO:0007669"/>
    <property type="project" value="UniProtKB-KW"/>
</dbReference>
<gene>
    <name evidence="7" type="ORF">NEZAVI_LOCUS15022</name>
</gene>
<reference evidence="7" key="1">
    <citation type="submission" date="2022-01" db="EMBL/GenBank/DDBJ databases">
        <authorList>
            <person name="King R."/>
        </authorList>
    </citation>
    <scope>NUCLEOTIDE SEQUENCE</scope>
</reference>
<keyword evidence="8" id="KW-1185">Reference proteome</keyword>
<dbReference type="PROSITE" id="PS00122">
    <property type="entry name" value="CARBOXYLESTERASE_B_1"/>
    <property type="match status" value="1"/>
</dbReference>
<dbReference type="OrthoDB" id="8174896at2759"/>
<dbReference type="AlphaFoldDB" id="A0A9P0MU47"/>
<dbReference type="InterPro" id="IPR019826">
    <property type="entry name" value="Carboxylesterase_B_AS"/>
</dbReference>
<dbReference type="PROSITE" id="PS00941">
    <property type="entry name" value="CARBOXYLESTERASE_B_2"/>
    <property type="match status" value="1"/>
</dbReference>
<dbReference type="PANTHER" id="PTHR11559">
    <property type="entry name" value="CARBOXYLESTERASE"/>
    <property type="match status" value="1"/>
</dbReference>
<dbReference type="EC" id="3.1.1.-" evidence="5"/>
<proteinExistence type="inferred from homology"/>
<evidence type="ECO:0000256" key="1">
    <source>
        <dbReference type="ARBA" id="ARBA00005964"/>
    </source>
</evidence>
<dbReference type="InterPro" id="IPR002018">
    <property type="entry name" value="CarbesteraseB"/>
</dbReference>
<dbReference type="SUPFAM" id="SSF53474">
    <property type="entry name" value="alpha/beta-Hydrolases"/>
    <property type="match status" value="1"/>
</dbReference>
<keyword evidence="2" id="KW-0719">Serine esterase</keyword>
<evidence type="ECO:0000259" key="6">
    <source>
        <dbReference type="Pfam" id="PF00135"/>
    </source>
</evidence>
<dbReference type="EMBL" id="OV725083">
    <property type="protein sequence ID" value="CAH1407258.1"/>
    <property type="molecule type" value="Genomic_DNA"/>
</dbReference>
<evidence type="ECO:0000256" key="2">
    <source>
        <dbReference type="ARBA" id="ARBA00022487"/>
    </source>
</evidence>
<name>A0A9P0MU47_NEZVI</name>
<comment type="similarity">
    <text evidence="1 5">Belongs to the type-B carboxylesterase/lipase family.</text>
</comment>
<keyword evidence="3 5" id="KW-0378">Hydrolase</keyword>
<accession>A0A9P0MU47</accession>
<sequence length="536" mass="60486">MFKLLLCLCFFFCSELDEPQVATRYGSLRGKWMESRNGKSFVGFEGIPFAKPPVGNRRFKDPESPDRWEGIRDALNPGQECLQYDYLIIPGRVLGSEDCLYLSVYTPDILFSNLLPVVVHFHGGAFEFGQGQTLHGPEYLMDEKIVVVMVNYRLGPFGFLSFEDEDLPGNMGLKDQQLALSWVRENIAVFGGHPKKVTIMGESAGGASVNYHLVSPLSKGLFHKAISMSGNAYSPWALVKSGIARERAMKTAEEAGCAYNGTKTTLQCLRTKNGTDIVSLRQQFTDELRDPLVYYGPVVDSKSEKPFLPDHPKKLTHHPVPWIVGISSGDGLLKTAVFTLSDPFGWNALNSELSDFIRKTLLYMQPVAGDDMLTDEIRQFYFNSGSLSNDSLANMTNLFTDGWFWYPTTDAIAKHKEPVYIYYFDYLGKYSVIDLLGAKRPLNVAFHTDELIYLFNSTAFFPALAGDDLIVSRSLVKLWTNFIKTGSPNTKDSILNWKKSIHNDYLHIHNGGYSMKTELLKERTDFWRNITSKYNL</sequence>
<evidence type="ECO:0000256" key="3">
    <source>
        <dbReference type="ARBA" id="ARBA00022801"/>
    </source>
</evidence>
<organism evidence="7 8">
    <name type="scientific">Nezara viridula</name>
    <name type="common">Southern green stink bug</name>
    <name type="synonym">Cimex viridulus</name>
    <dbReference type="NCBI Taxonomy" id="85310"/>
    <lineage>
        <taxon>Eukaryota</taxon>
        <taxon>Metazoa</taxon>
        <taxon>Ecdysozoa</taxon>
        <taxon>Arthropoda</taxon>
        <taxon>Hexapoda</taxon>
        <taxon>Insecta</taxon>
        <taxon>Pterygota</taxon>
        <taxon>Neoptera</taxon>
        <taxon>Paraneoptera</taxon>
        <taxon>Hemiptera</taxon>
        <taxon>Heteroptera</taxon>
        <taxon>Panheteroptera</taxon>
        <taxon>Pentatomomorpha</taxon>
        <taxon>Pentatomoidea</taxon>
        <taxon>Pentatomidae</taxon>
        <taxon>Pentatominae</taxon>
        <taxon>Nezara</taxon>
    </lineage>
</organism>
<evidence type="ECO:0000313" key="8">
    <source>
        <dbReference type="Proteomes" id="UP001152798"/>
    </source>
</evidence>
<dbReference type="InterPro" id="IPR019819">
    <property type="entry name" value="Carboxylesterase_B_CS"/>
</dbReference>
<keyword evidence="5" id="KW-0732">Signal</keyword>
<evidence type="ECO:0000313" key="7">
    <source>
        <dbReference type="EMBL" id="CAH1407258.1"/>
    </source>
</evidence>
<dbReference type="Pfam" id="PF00135">
    <property type="entry name" value="COesterase"/>
    <property type="match status" value="1"/>
</dbReference>
<keyword evidence="4" id="KW-0325">Glycoprotein</keyword>